<dbReference type="InterPro" id="IPR036383">
    <property type="entry name" value="TSP1_rpt_sf"/>
</dbReference>
<dbReference type="InterPro" id="IPR000884">
    <property type="entry name" value="TSP1_rpt"/>
</dbReference>
<dbReference type="SUPFAM" id="SSF82895">
    <property type="entry name" value="TSP-1 type 1 repeat"/>
    <property type="match status" value="1"/>
</dbReference>
<dbReference type="InterPro" id="IPR043973">
    <property type="entry name" value="TSP1_CCN"/>
</dbReference>
<evidence type="ECO:0000313" key="7">
    <source>
        <dbReference type="Proteomes" id="UP000195521"/>
    </source>
</evidence>
<comment type="subcellular location">
    <subcellularLocation>
        <location evidence="1">Cell membrane</location>
    </subcellularLocation>
</comment>
<organism evidence="6 7">
    <name type="scientific">Plasmodium gonderi</name>
    <dbReference type="NCBI Taxonomy" id="77519"/>
    <lineage>
        <taxon>Eukaryota</taxon>
        <taxon>Sar</taxon>
        <taxon>Alveolata</taxon>
        <taxon>Apicomplexa</taxon>
        <taxon>Aconoidasida</taxon>
        <taxon>Haemosporida</taxon>
        <taxon>Plasmodiidae</taxon>
        <taxon>Plasmodium</taxon>
        <taxon>Plasmodium (Plasmodium)</taxon>
    </lineage>
</organism>
<feature type="transmembrane region" description="Helical" evidence="3">
    <location>
        <begin position="131"/>
        <end position="154"/>
    </location>
</feature>
<keyword evidence="7" id="KW-1185">Reference proteome</keyword>
<proteinExistence type="predicted"/>
<evidence type="ECO:0000259" key="5">
    <source>
        <dbReference type="Pfam" id="PF19035"/>
    </source>
</evidence>
<keyword evidence="3" id="KW-0472">Membrane</keyword>
<keyword evidence="4" id="KW-0732">Signal</keyword>
<dbReference type="AlphaFoldDB" id="A0A1Y1JGC5"/>
<dbReference type="PROSITE" id="PS50092">
    <property type="entry name" value="TSP1"/>
    <property type="match status" value="1"/>
</dbReference>
<dbReference type="SMART" id="SM00209">
    <property type="entry name" value="TSP1"/>
    <property type="match status" value="1"/>
</dbReference>
<evidence type="ECO:0000313" key="6">
    <source>
        <dbReference type="EMBL" id="GAW79134.1"/>
    </source>
</evidence>
<evidence type="ECO:0000256" key="2">
    <source>
        <dbReference type="ARBA" id="ARBA00022475"/>
    </source>
</evidence>
<dbReference type="OMA" id="CDQWTEW"/>
<evidence type="ECO:0000256" key="3">
    <source>
        <dbReference type="SAM" id="Phobius"/>
    </source>
</evidence>
<keyword evidence="3" id="KW-1133">Transmembrane helix</keyword>
<dbReference type="RefSeq" id="XP_028541723.1">
    <property type="nucleotide sequence ID" value="XM_028685922.1"/>
</dbReference>
<dbReference type="Gene3D" id="2.20.100.10">
    <property type="entry name" value="Thrombospondin type-1 (TSP1) repeat"/>
    <property type="match status" value="1"/>
</dbReference>
<protein>
    <recommendedName>
        <fullName evidence="5">CCN TSP1 domain-containing protein</fullName>
    </recommendedName>
</protein>
<evidence type="ECO:0000256" key="4">
    <source>
        <dbReference type="SAM" id="SignalP"/>
    </source>
</evidence>
<dbReference type="GO" id="GO:0007165">
    <property type="term" value="P:signal transduction"/>
    <property type="evidence" value="ECO:0007669"/>
    <property type="project" value="InterPro"/>
</dbReference>
<gene>
    <name evidence="6" type="ORF">PGO_021040</name>
</gene>
<name>A0A1Y1JGC5_PLAGO</name>
<feature type="chain" id="PRO_5012417610" description="CCN TSP1 domain-containing protein" evidence="4">
    <location>
        <begin position="25"/>
        <end position="159"/>
    </location>
</feature>
<dbReference type="GeneID" id="39745834"/>
<dbReference type="GO" id="GO:0005886">
    <property type="term" value="C:plasma membrane"/>
    <property type="evidence" value="ECO:0007669"/>
    <property type="project" value="UniProtKB-SubCell"/>
</dbReference>
<feature type="domain" description="CCN TSP1" evidence="5">
    <location>
        <begin position="58"/>
        <end position="105"/>
    </location>
</feature>
<dbReference type="OrthoDB" id="446173at2759"/>
<reference evidence="7" key="1">
    <citation type="submission" date="2017-04" db="EMBL/GenBank/DDBJ databases">
        <title>Plasmodium gonderi genome.</title>
        <authorList>
            <person name="Arisue N."/>
            <person name="Honma H."/>
            <person name="Kawai S."/>
            <person name="Tougan T."/>
            <person name="Tanabe K."/>
            <person name="Horii T."/>
        </authorList>
    </citation>
    <scope>NUCLEOTIDE SEQUENCE [LARGE SCALE GENOMIC DNA]</scope>
    <source>
        <strain evidence="7">ATCC 30045</strain>
    </source>
</reference>
<dbReference type="EMBL" id="BDQF01000002">
    <property type="protein sequence ID" value="GAW79134.1"/>
    <property type="molecule type" value="Genomic_DNA"/>
</dbReference>
<dbReference type="Proteomes" id="UP000195521">
    <property type="component" value="Unassembled WGS sequence"/>
</dbReference>
<sequence>MLINICRSLFLFCLINTHLNLFLGQDKDSLELSHATYRAKNNDYVLRNRMLQEVKAECDQWSEWSECSKSCGVGVKMRVRTSSRKEHSNECSKIAETTICFLKDCEESKESRERDANEEKENKKKKVLQKYILIFSIFSGINIVILLVCLVISIKKKIL</sequence>
<dbReference type="Pfam" id="PF19035">
    <property type="entry name" value="TSP1_CCN"/>
    <property type="match status" value="1"/>
</dbReference>
<comment type="caution">
    <text evidence="6">The sequence shown here is derived from an EMBL/GenBank/DDBJ whole genome shotgun (WGS) entry which is preliminary data.</text>
</comment>
<feature type="signal peptide" evidence="4">
    <location>
        <begin position="1"/>
        <end position="24"/>
    </location>
</feature>
<keyword evidence="3" id="KW-0812">Transmembrane</keyword>
<evidence type="ECO:0000256" key="1">
    <source>
        <dbReference type="ARBA" id="ARBA00004236"/>
    </source>
</evidence>
<keyword evidence="2" id="KW-1003">Cell membrane</keyword>
<accession>A0A1Y1JGC5</accession>